<evidence type="ECO:0000313" key="1">
    <source>
        <dbReference type="EMBL" id="BCF89186.1"/>
    </source>
</evidence>
<dbReference type="RefSeq" id="WP_180720097.1">
    <property type="nucleotide sequence ID" value="NZ_AP023174.1"/>
</dbReference>
<dbReference type="AlphaFoldDB" id="A0A7I8BKC7"/>
<name>A0A7I8BKC7_9BURK</name>
<dbReference type="InterPro" id="IPR010862">
    <property type="entry name" value="DUF1493"/>
</dbReference>
<evidence type="ECO:0000313" key="2">
    <source>
        <dbReference type="Proteomes" id="UP000510888"/>
    </source>
</evidence>
<gene>
    <name evidence="1" type="ORF">PPGU16_22530</name>
</gene>
<proteinExistence type="predicted"/>
<accession>A0A7I8BKC7</accession>
<reference evidence="1 2" key="1">
    <citation type="journal article" date="2020" name="Genes (Basel)">
        <title>Genomic Comparison of Insect Gut Symbionts from Divergent Burkholderia Subclades.</title>
        <authorList>
            <person name="Takeshita K."/>
            <person name="Kikuchi Y."/>
        </authorList>
    </citation>
    <scope>NUCLEOTIDE SEQUENCE [LARGE SCALE GENOMIC DNA]</scope>
    <source>
        <strain evidence="1 2">PGU16</strain>
    </source>
</reference>
<dbReference type="Pfam" id="PF07377">
    <property type="entry name" value="DUF1493"/>
    <property type="match status" value="1"/>
</dbReference>
<dbReference type="KEGG" id="plad:PPGU16_22530"/>
<organism evidence="1 2">
    <name type="scientific">Paraburkholderia largidicola</name>
    <dbReference type="NCBI Taxonomy" id="3014751"/>
    <lineage>
        <taxon>Bacteria</taxon>
        <taxon>Pseudomonadati</taxon>
        <taxon>Pseudomonadota</taxon>
        <taxon>Betaproteobacteria</taxon>
        <taxon>Burkholderiales</taxon>
        <taxon>Burkholderiaceae</taxon>
        <taxon>Paraburkholderia</taxon>
    </lineage>
</organism>
<dbReference type="EMBL" id="AP023174">
    <property type="protein sequence ID" value="BCF89186.1"/>
    <property type="molecule type" value="Genomic_DNA"/>
</dbReference>
<sequence>MTRQQEVSAELEAFIRKQVRLPAEKSINPADQLEDDYGVSGDDADDFMHEFGKRFHVQPGDFVLQRYFDMEGISGPLCFITRWLHKTMGIKKYRKEPLTIAMLQRSIDLGVWDSQRLDE</sequence>
<evidence type="ECO:0008006" key="3">
    <source>
        <dbReference type="Google" id="ProtNLM"/>
    </source>
</evidence>
<keyword evidence="2" id="KW-1185">Reference proteome</keyword>
<protein>
    <recommendedName>
        <fullName evidence="3">Acyl carrier protein</fullName>
    </recommendedName>
</protein>
<dbReference type="Proteomes" id="UP000510888">
    <property type="component" value="Chromosome 1"/>
</dbReference>